<reference evidence="2" key="1">
    <citation type="journal article" date="2020" name="bioRxiv">
        <title>Comparative genomics of Chlamydomonas.</title>
        <authorList>
            <person name="Craig R.J."/>
            <person name="Hasan A.R."/>
            <person name="Ness R.W."/>
            <person name="Keightley P.D."/>
        </authorList>
    </citation>
    <scope>NUCLEOTIDE SEQUENCE</scope>
    <source>
        <strain evidence="2">SAG 7.73</strain>
    </source>
</reference>
<feature type="region of interest" description="Disordered" evidence="1">
    <location>
        <begin position="867"/>
        <end position="894"/>
    </location>
</feature>
<accession>A0A835W984</accession>
<organism evidence="2 3">
    <name type="scientific">Chlamydomonas incerta</name>
    <dbReference type="NCBI Taxonomy" id="51695"/>
    <lineage>
        <taxon>Eukaryota</taxon>
        <taxon>Viridiplantae</taxon>
        <taxon>Chlorophyta</taxon>
        <taxon>core chlorophytes</taxon>
        <taxon>Chlorophyceae</taxon>
        <taxon>CS clade</taxon>
        <taxon>Chlamydomonadales</taxon>
        <taxon>Chlamydomonadaceae</taxon>
        <taxon>Chlamydomonas</taxon>
    </lineage>
</organism>
<sequence>MPGWSPGQACAVLMTLALLRRRPDDEWLSEFYALTAARLGECSEAELAMLSYGLSELALTPPQPWGEALLASALALAEAAAPAAAAAAALPPLGAAEELEVLATAAAAAAPLRHRAQVRPLLSGPGAAAAAAATAAGEEDGLAVLTATLKSLVGAGGLGAAPAASRRLSPVYTASPPTPHPSAATSVDGAAASLAAAPGADGTDQPLVRPINSAYDLEDVVYGTSSREGRSSAIAELLLEPAAALWGGVRRAASAVTASARRQRAGSELVTVVYNLTAAGVRVEPTWLGRFLEAMGPRLRDLSGCDLRCLLLVAAEACGPDVLCPEPPSRAWQAHLYSRMDGVNWSLQGRNLVGCLDSIATLGLRPPAPWVRRQLSALQPSLPALPNSCLVQLAPLLTALPLPHPTAATSAAASSDGSSSSSSSRKWFDVWVSDYRTVVWERRNSLTAAGLLSIMTGVAAVMPGQLTALPSAAGIPAAAAAAATSDAKSLLRSRASVMSYTEWRVQMSAAVAALLPGSSLVELCEAWQALAEAETQVAEAQGDVSGSGGPALAKEVYELRELVSAWLAQSSKSQLAASDVPHVLSSLAAAGAHVPGPALAALVAASEPLLGALSCGELVTVALSLVRLAYRPNMAWQAAFCAASRRRLGLMTAPQRASLLVAAASLGLHLPQPWLHDFFAVSLAPGAGGSSSSSAATGSSSAAGGPAAHLGDGGALDGTQLANVLWAVSCVAPEPPPSWLSAWEYASMPRLRELGPNMLAVVLKAMSTLHYRPSRAWQSAYFAAVRRRLFAAGAAQLRWPTAVSTHSTAPSAAASLDLEPLPATTAAAGASSATAAAAAASTASQSGIESPAASAAADDDSVDASSAWMDTADSTPTTSSAATTSGSGRTGLNMLSTSVTPESLNSIVYSLASLDLDPPAAWLDELMDAVRCKLSMLSTLDLSVVLAFLVARNHRPSDDWWESFLEALQSRFESLSAIEMASQLIMLNALKVSPTAEWLDGFCDATQARLTAFGPSHLLQVLSCLHLFRHRPSQAWMGAYMAAVEAALGRFTATELARVLMLLDHLNQRPSAAFMRRFYDVSVPGLAGLEPQELVNCAWAAVSCSSVHPDACWTDALVVAARPRVSALSQPQLRVLVAALGHMQRSTPTAAAADFLAFAREFLVV</sequence>
<feature type="compositionally biased region" description="Low complexity" evidence="1">
    <location>
        <begin position="867"/>
        <end position="891"/>
    </location>
</feature>
<gene>
    <name evidence="2" type="ORF">HXX76_003864</name>
</gene>
<comment type="caution">
    <text evidence="2">The sequence shown here is derived from an EMBL/GenBank/DDBJ whole genome shotgun (WGS) entry which is preliminary data.</text>
</comment>
<dbReference type="EMBL" id="JAEHOC010000006">
    <property type="protein sequence ID" value="KAG2441011.1"/>
    <property type="molecule type" value="Genomic_DNA"/>
</dbReference>
<evidence type="ECO:0000313" key="3">
    <source>
        <dbReference type="Proteomes" id="UP000650467"/>
    </source>
</evidence>
<dbReference type="Proteomes" id="UP000650467">
    <property type="component" value="Unassembled WGS sequence"/>
</dbReference>
<dbReference type="AlphaFoldDB" id="A0A835W984"/>
<evidence type="ECO:0000256" key="1">
    <source>
        <dbReference type="SAM" id="MobiDB-lite"/>
    </source>
</evidence>
<keyword evidence="3" id="KW-1185">Reference proteome</keyword>
<protein>
    <submittedName>
        <fullName evidence="2">Uncharacterized protein</fullName>
    </submittedName>
</protein>
<evidence type="ECO:0000313" key="2">
    <source>
        <dbReference type="EMBL" id="KAG2441011.1"/>
    </source>
</evidence>
<name>A0A835W984_CHLIN</name>
<dbReference type="OrthoDB" id="539480at2759"/>
<proteinExistence type="predicted"/>